<gene>
    <name evidence="1" type="ORF">GCM10022255_087590</name>
</gene>
<keyword evidence="2" id="KW-1185">Reference proteome</keyword>
<organism evidence="1 2">
    <name type="scientific">Dactylosporangium darangshiense</name>
    <dbReference type="NCBI Taxonomy" id="579108"/>
    <lineage>
        <taxon>Bacteria</taxon>
        <taxon>Bacillati</taxon>
        <taxon>Actinomycetota</taxon>
        <taxon>Actinomycetes</taxon>
        <taxon>Micromonosporales</taxon>
        <taxon>Micromonosporaceae</taxon>
        <taxon>Dactylosporangium</taxon>
    </lineage>
</organism>
<dbReference type="EMBL" id="BAABAT010000039">
    <property type="protein sequence ID" value="GAA4260134.1"/>
    <property type="molecule type" value="Genomic_DNA"/>
</dbReference>
<proteinExistence type="predicted"/>
<sequence length="366" mass="39223">MLTAMLDRPWSRDQYPERLDLVRRLIAAADDDKLAAELVDLAAATGDVWRYDGAQVRRALEDLPAARRHALILRLVDRAGSEAPPVGIDALLVAVAAGIGPDTLSWRAARRLGEGAAAAEAVDPGVLAVVAEVTERETGAVPPPLLAVMRRTAHRYTKDRPLEAWPRLRPWLEPAAGVLSVGEAWAEAVNAQAPSRELLVHALTAAGARPAPRWARRGADLVAELGVEPVRALIRGWLALVPRPRTIPLRDPAPRLADPNTVPDPYNARALRGLVYLLAVTPHHPDDVAAVGRLAQHAAEKVPGHGPRSQMVAHACVYALERFTTVPAVRELTRLRSIGQPPGIAGALTAAIARRSVALGVDPARL</sequence>
<evidence type="ECO:0000313" key="1">
    <source>
        <dbReference type="EMBL" id="GAA4260134.1"/>
    </source>
</evidence>
<dbReference type="Proteomes" id="UP001500620">
    <property type="component" value="Unassembled WGS sequence"/>
</dbReference>
<accession>A0ABP8DN95</accession>
<evidence type="ECO:0000313" key="2">
    <source>
        <dbReference type="Proteomes" id="UP001500620"/>
    </source>
</evidence>
<comment type="caution">
    <text evidence="1">The sequence shown here is derived from an EMBL/GenBank/DDBJ whole genome shotgun (WGS) entry which is preliminary data.</text>
</comment>
<reference evidence="2" key="1">
    <citation type="journal article" date="2019" name="Int. J. Syst. Evol. Microbiol.">
        <title>The Global Catalogue of Microorganisms (GCM) 10K type strain sequencing project: providing services to taxonomists for standard genome sequencing and annotation.</title>
        <authorList>
            <consortium name="The Broad Institute Genomics Platform"/>
            <consortium name="The Broad Institute Genome Sequencing Center for Infectious Disease"/>
            <person name="Wu L."/>
            <person name="Ma J."/>
        </authorList>
    </citation>
    <scope>NUCLEOTIDE SEQUENCE [LARGE SCALE GENOMIC DNA]</scope>
    <source>
        <strain evidence="2">JCM 17441</strain>
    </source>
</reference>
<protein>
    <submittedName>
        <fullName evidence="1">Uncharacterized protein</fullName>
    </submittedName>
</protein>
<name>A0ABP8DN95_9ACTN</name>